<evidence type="ECO:0000256" key="1">
    <source>
        <dbReference type="SAM" id="MobiDB-lite"/>
    </source>
</evidence>
<sequence>MGNEADAEGEGCMNDGTAARDDGDAAFEPVYVGIGVTRETLEVCISSLSVILGYRNETFGIESLADAIAEWAPALVVVESAGGPECEVACVLQALRLPLAIAKPHQARDWIPGHAGGPLDGKGARARLLAALAGALDRHPCSGRLVEPLPDPQLRHVQALVQRRRQLAHMQIAEYQLLTWCHASVRNGIERTIAFLKHQIEVVDRHCARHVNLQRDEFARLLAREGQPGRAVQRDPGGEFIRGRRPK</sequence>
<accession>A0AAW4T5R2</accession>
<feature type="region of interest" description="Disordered" evidence="1">
    <location>
        <begin position="227"/>
        <end position="247"/>
    </location>
</feature>
<proteinExistence type="predicted"/>
<dbReference type="EMBL" id="JAIZTC010000001">
    <property type="protein sequence ID" value="MCA8378537.1"/>
    <property type="molecule type" value="Genomic_DNA"/>
</dbReference>
<dbReference type="AlphaFoldDB" id="A0AAW4T5R2"/>
<dbReference type="RefSeq" id="WP_226133296.1">
    <property type="nucleotide sequence ID" value="NZ_JAIZTC010000001.1"/>
</dbReference>
<protein>
    <recommendedName>
        <fullName evidence="4">IS110 family transposase</fullName>
    </recommendedName>
</protein>
<comment type="caution">
    <text evidence="2">The sequence shown here is derived from an EMBL/GenBank/DDBJ whole genome shotgun (WGS) entry which is preliminary data.</text>
</comment>
<name>A0AAW4T5R2_9BURK</name>
<dbReference type="Proteomes" id="UP001199070">
    <property type="component" value="Unassembled WGS sequence"/>
</dbReference>
<evidence type="ECO:0000313" key="3">
    <source>
        <dbReference type="Proteomes" id="UP001199070"/>
    </source>
</evidence>
<evidence type="ECO:0008006" key="4">
    <source>
        <dbReference type="Google" id="ProtNLM"/>
    </source>
</evidence>
<feature type="region of interest" description="Disordered" evidence="1">
    <location>
        <begin position="1"/>
        <end position="20"/>
    </location>
</feature>
<reference evidence="2" key="1">
    <citation type="submission" date="2023-08" db="EMBL/GenBank/DDBJ databases">
        <title>A collection of bacterial strains from the Burkholderia cepacia Research Laboratory and Repository.</title>
        <authorList>
            <person name="Lipuma J."/>
            <person name="Spilker T."/>
        </authorList>
    </citation>
    <scope>NUCLEOTIDE SEQUENCE</scope>
    <source>
        <strain evidence="2">AU0862</strain>
    </source>
</reference>
<gene>
    <name evidence="2" type="ORF">LGN22_06520</name>
</gene>
<organism evidence="2 3">
    <name type="scientific">Burkholderia cenocepacia</name>
    <dbReference type="NCBI Taxonomy" id="95486"/>
    <lineage>
        <taxon>Bacteria</taxon>
        <taxon>Pseudomonadati</taxon>
        <taxon>Pseudomonadota</taxon>
        <taxon>Betaproteobacteria</taxon>
        <taxon>Burkholderiales</taxon>
        <taxon>Burkholderiaceae</taxon>
        <taxon>Burkholderia</taxon>
        <taxon>Burkholderia cepacia complex</taxon>
    </lineage>
</organism>
<evidence type="ECO:0000313" key="2">
    <source>
        <dbReference type="EMBL" id="MCA8378537.1"/>
    </source>
</evidence>